<keyword evidence="5" id="KW-0963">Cytoplasm</keyword>
<dbReference type="SUPFAM" id="SSF51735">
    <property type="entry name" value="NAD(P)-binding Rossmann-fold domains"/>
    <property type="match status" value="2"/>
</dbReference>
<dbReference type="Pfam" id="PF02801">
    <property type="entry name" value="Ketoacyl-synt_C"/>
    <property type="match status" value="2"/>
</dbReference>
<keyword evidence="4" id="KW-0596">Phosphopantetheine</keyword>
<dbReference type="GeneID" id="75051253"/>
<feature type="region of interest" description="C-terminal hotdog fold" evidence="9">
    <location>
        <begin position="1037"/>
        <end position="1186"/>
    </location>
</feature>
<evidence type="ECO:0000313" key="13">
    <source>
        <dbReference type="EMBL" id="QMW78708.1"/>
    </source>
</evidence>
<dbReference type="CDD" id="cd08953">
    <property type="entry name" value="KR_2_SDR_x"/>
    <property type="match status" value="1"/>
</dbReference>
<dbReference type="Pfam" id="PF14765">
    <property type="entry name" value="PS-DH"/>
    <property type="match status" value="2"/>
</dbReference>
<evidence type="ECO:0000256" key="4">
    <source>
        <dbReference type="ARBA" id="ARBA00022450"/>
    </source>
</evidence>
<dbReference type="InterPro" id="IPR013968">
    <property type="entry name" value="PKS_KR"/>
</dbReference>
<comment type="subcellular location">
    <subcellularLocation>
        <location evidence="2">Cytoplasm</location>
    </subcellularLocation>
</comment>
<dbReference type="PANTHER" id="PTHR43775:SF37">
    <property type="entry name" value="SI:DKEY-61P9.11"/>
    <property type="match status" value="1"/>
</dbReference>
<feature type="region of interest" description="N-terminal hotdog fold" evidence="9">
    <location>
        <begin position="904"/>
        <end position="1020"/>
    </location>
</feature>
<dbReference type="InterPro" id="IPR018201">
    <property type="entry name" value="Ketoacyl_synth_AS"/>
</dbReference>
<feature type="domain" description="Ketosynthase family 3 (KS3)" evidence="11">
    <location>
        <begin position="1802"/>
        <end position="2226"/>
    </location>
</feature>
<comment type="pathway">
    <text evidence="3">Antibiotic biosynthesis; bacillaene biosynthesis.</text>
</comment>
<dbReference type="Pfam" id="PF22336">
    <property type="entry name" value="RhiE-like_linker"/>
    <property type="match status" value="1"/>
</dbReference>
<dbReference type="SMART" id="SM00822">
    <property type="entry name" value="PKS_KR"/>
    <property type="match status" value="2"/>
</dbReference>
<dbReference type="SUPFAM" id="SSF47336">
    <property type="entry name" value="ACP-like"/>
    <property type="match status" value="2"/>
</dbReference>
<feature type="domain" description="PKS/mFAS DH" evidence="12">
    <location>
        <begin position="904"/>
        <end position="1186"/>
    </location>
</feature>
<dbReference type="Gene3D" id="3.40.50.720">
    <property type="entry name" value="NAD(P)-binding Rossmann-like Domain"/>
    <property type="match status" value="2"/>
</dbReference>
<dbReference type="PROSITE" id="PS00606">
    <property type="entry name" value="KS3_1"/>
    <property type="match status" value="1"/>
</dbReference>
<dbReference type="InterPro" id="IPR036736">
    <property type="entry name" value="ACP-like_sf"/>
</dbReference>
<feature type="region of interest" description="N-terminal hotdog fold" evidence="9">
    <location>
        <begin position="2469"/>
        <end position="2590"/>
    </location>
</feature>
<organism evidence="13 14">
    <name type="scientific">Blautia producta</name>
    <dbReference type="NCBI Taxonomy" id="33035"/>
    <lineage>
        <taxon>Bacteria</taxon>
        <taxon>Bacillati</taxon>
        <taxon>Bacillota</taxon>
        <taxon>Clostridia</taxon>
        <taxon>Lachnospirales</taxon>
        <taxon>Lachnospiraceae</taxon>
        <taxon>Blautia</taxon>
    </lineage>
</organism>
<dbReference type="InterPro" id="IPR057326">
    <property type="entry name" value="KR_dom"/>
</dbReference>
<dbReference type="PROSITE" id="PS50075">
    <property type="entry name" value="CARRIER"/>
    <property type="match status" value="1"/>
</dbReference>
<dbReference type="SMART" id="SM00825">
    <property type="entry name" value="PKS_KS"/>
    <property type="match status" value="2"/>
</dbReference>
<feature type="active site" description="Proton donor; for dehydratase activity" evidence="9">
    <location>
        <position position="2667"/>
    </location>
</feature>
<dbReference type="InterPro" id="IPR049900">
    <property type="entry name" value="PKS_mFAS_DH"/>
</dbReference>
<dbReference type="SMART" id="SM00823">
    <property type="entry name" value="PKS_PP"/>
    <property type="match status" value="2"/>
</dbReference>
<dbReference type="InterPro" id="IPR032821">
    <property type="entry name" value="PKS_assoc"/>
</dbReference>
<dbReference type="Pfam" id="PF00550">
    <property type="entry name" value="PP-binding"/>
    <property type="match status" value="2"/>
</dbReference>
<dbReference type="Gene3D" id="1.10.1240.100">
    <property type="match status" value="1"/>
</dbReference>
<dbReference type="CDD" id="cd00833">
    <property type="entry name" value="PKS"/>
    <property type="match status" value="2"/>
</dbReference>
<dbReference type="Pfam" id="PF00109">
    <property type="entry name" value="ketoacyl-synt"/>
    <property type="match status" value="2"/>
</dbReference>
<feature type="active site" description="Proton acceptor; for dehydratase activity" evidence="9">
    <location>
        <position position="933"/>
    </location>
</feature>
<dbReference type="SMART" id="SM01294">
    <property type="entry name" value="PKS_PP_betabranch"/>
    <property type="match status" value="1"/>
</dbReference>
<dbReference type="Pfam" id="PF21089">
    <property type="entry name" value="PKS_DH_N"/>
    <property type="match status" value="1"/>
</dbReference>
<evidence type="ECO:0000256" key="5">
    <source>
        <dbReference type="ARBA" id="ARBA00022490"/>
    </source>
</evidence>
<evidence type="ECO:0000259" key="11">
    <source>
        <dbReference type="PROSITE" id="PS52004"/>
    </source>
</evidence>
<dbReference type="Gene3D" id="3.40.47.10">
    <property type="match status" value="2"/>
</dbReference>
<evidence type="ECO:0000256" key="1">
    <source>
        <dbReference type="ARBA" id="ARBA00003299"/>
    </source>
</evidence>
<evidence type="ECO:0000259" key="10">
    <source>
        <dbReference type="PROSITE" id="PS50075"/>
    </source>
</evidence>
<dbReference type="PROSITE" id="PS52004">
    <property type="entry name" value="KS3_2"/>
    <property type="match status" value="2"/>
</dbReference>
<dbReference type="GO" id="GO:0004312">
    <property type="term" value="F:fatty acid synthase activity"/>
    <property type="evidence" value="ECO:0007669"/>
    <property type="project" value="TreeGrafter"/>
</dbReference>
<reference evidence="13 14" key="1">
    <citation type="submission" date="2019-04" db="EMBL/GenBank/DDBJ databases">
        <authorList>
            <person name="Schori C."/>
            <person name="Ahrens C."/>
        </authorList>
    </citation>
    <scope>NUCLEOTIDE SEQUENCE [LARGE SCALE GENOMIC DNA]</scope>
    <source>
        <strain evidence="13 14">DSM 2950</strain>
    </source>
</reference>
<keyword evidence="7" id="KW-0808">Transferase</keyword>
<dbReference type="GO" id="GO:0005737">
    <property type="term" value="C:cytoplasm"/>
    <property type="evidence" value="ECO:0007669"/>
    <property type="project" value="UniProtKB-SubCell"/>
</dbReference>
<evidence type="ECO:0000256" key="8">
    <source>
        <dbReference type="ARBA" id="ARBA00022737"/>
    </source>
</evidence>
<dbReference type="Gene3D" id="3.10.129.110">
    <property type="entry name" value="Polyketide synthase dehydratase"/>
    <property type="match status" value="2"/>
</dbReference>
<dbReference type="GO" id="GO:0071770">
    <property type="term" value="P:DIM/DIP cell wall layer assembly"/>
    <property type="evidence" value="ECO:0007669"/>
    <property type="project" value="TreeGrafter"/>
</dbReference>
<dbReference type="GO" id="GO:0006633">
    <property type="term" value="P:fatty acid biosynthetic process"/>
    <property type="evidence" value="ECO:0007669"/>
    <property type="project" value="InterPro"/>
</dbReference>
<dbReference type="GO" id="GO:0004315">
    <property type="term" value="F:3-oxoacyl-[acyl-carrier-protein] synthase activity"/>
    <property type="evidence" value="ECO:0007669"/>
    <property type="project" value="InterPro"/>
</dbReference>
<dbReference type="PANTHER" id="PTHR43775">
    <property type="entry name" value="FATTY ACID SYNTHASE"/>
    <property type="match status" value="1"/>
</dbReference>
<evidence type="ECO:0000256" key="6">
    <source>
        <dbReference type="ARBA" id="ARBA00022553"/>
    </source>
</evidence>
<evidence type="ECO:0000256" key="3">
    <source>
        <dbReference type="ARBA" id="ARBA00004789"/>
    </source>
</evidence>
<evidence type="ECO:0000256" key="9">
    <source>
        <dbReference type="PROSITE-ProRule" id="PRU01363"/>
    </source>
</evidence>
<dbReference type="InterPro" id="IPR014031">
    <property type="entry name" value="Ketoacyl_synth_C"/>
</dbReference>
<dbReference type="InterPro" id="IPR036291">
    <property type="entry name" value="NAD(P)-bd_dom_sf"/>
</dbReference>
<dbReference type="InterPro" id="IPR049551">
    <property type="entry name" value="PKS_DH_C"/>
</dbReference>
<dbReference type="GO" id="GO:0031177">
    <property type="term" value="F:phosphopantetheine binding"/>
    <property type="evidence" value="ECO:0007669"/>
    <property type="project" value="InterPro"/>
</dbReference>
<dbReference type="RefSeq" id="WP_018596754.1">
    <property type="nucleotide sequence ID" value="NZ_CABLBP010000034.1"/>
</dbReference>
<evidence type="ECO:0000259" key="12">
    <source>
        <dbReference type="PROSITE" id="PS52019"/>
    </source>
</evidence>
<evidence type="ECO:0000256" key="7">
    <source>
        <dbReference type="ARBA" id="ARBA00022679"/>
    </source>
</evidence>
<dbReference type="EMBL" id="CP039126">
    <property type="protein sequence ID" value="QMW78708.1"/>
    <property type="molecule type" value="Genomic_DNA"/>
</dbReference>
<keyword evidence="6" id="KW-0597">Phosphoprotein</keyword>
<dbReference type="InterPro" id="IPR020806">
    <property type="entry name" value="PKS_PP-bd"/>
</dbReference>
<feature type="active site" description="Proton acceptor; for dehydratase activity" evidence="9">
    <location>
        <position position="2502"/>
    </location>
</feature>
<evidence type="ECO:0000256" key="2">
    <source>
        <dbReference type="ARBA" id="ARBA00004496"/>
    </source>
</evidence>
<gene>
    <name evidence="13" type="ORF">E5259_14520</name>
</gene>
<dbReference type="PROSITE" id="PS52019">
    <property type="entry name" value="PKS_MFAS_DH"/>
    <property type="match status" value="2"/>
</dbReference>
<dbReference type="Pfam" id="PF08659">
    <property type="entry name" value="KR"/>
    <property type="match status" value="2"/>
</dbReference>
<sequence>MNNHSSKNNDIAIIGMACRFPDANNYDDLWKNLCEGKCSIKKTSDESWNAYNIHESTEDFCKYSGIVDDYDKFDASFFNISPREAKNMDPQQRILLEEMWHCIENAGITPAVLSKVKTSVYVGATGNDYDLVSLTQDKVDSYSSLGSFSCMMANRISHFLGLSGVSVTVDAACASSLIALHQAKQSIRNGESDYSIVAGVCLAYHPWRYIAFSKSHMMDIDGKCKVFDENANGFVQGQGVGVVLLEKYDNAIKQKHKIWGIVKGSAVNHNNSSITVTSPSVIKQKEVILEAYRDAKISPENTTYIEAHGTGTSLGDPIEIEALTQAFEEDTDEKGFCYVGSIKSNIGHTGSAAGIAGIIKVILMLQNRKIVKTINLNSVNPIINFCETPFIPATSNCDWSNNDKKLVAGISSFGFGGVNSHVIIEEFENNIDRSDDCIHDKFPFVLTAKTLPSLKGNIEKWKNFLGTSSFTNASTKQISRGLTLGRESFCYRTGFIMNKKEGIKDFIQEPTINFTEGAIFWNVELEDTEITAEQLIKYPLFLKIYQEIVDRLQREGVIIEEKYKRKIDAFIGSYILIKGIRDLGISIEKIIYTEEKKYAVFSSINSVDYLDMIKFLIGISDKREINVRRPDLPVFNRNNDKNVNPPFFSAEKLSGLIQGLEFDEKFYKKYVILAQKLYKNQYTFRKNIENWNKSSLEFGVNLINCIVKPTEYEANNLSQKISILFSICSLIQVGKKWNLKQKEIPNSYKYINSMLGDSLITTHELIEIILTPINSKKKIIEYIAKNKDVILQPKVQKKYTDLLDYSLDEIEKEYILNYQVYSQRNEEEKFLLKLTAQNDKCICKLSDMSCYESFILNIWKHGEKIEWNKIYDFEDTTCIALPDYSFDKKKYWFDLDIKPKIKNHMIDRLEYESDDVFIFNKNMSINDFYVHDHVVGGKTILPGVIYLELAYVAGKLCSAKDITCLLNVTWLKPLVFEDDSVIPVSILINKDNLSFEIFTKDIYGKTIHCTGIISTDVQDTDNARNEINFNEIIKTSEYIVEHNKCYEEIFGECIGFNYGEGFQVTQRAFGNKNMGMEIIKLPPQLMDDFKSYYLHPSLLDGALRTVTWIGSADNYKNLVMQIPFSLGKISVFGGFTEECFAIAELAEEAIGNSVSHYNVSIYNSSGYEIIRIEDFILRKMREKISESKKKQSSKTELKYYERVYTENEIVEYGKDRFFYGTLVLIQPDSKLLEYLIVNKIDYIAIYSGKMHASNSDREYIIDVYDDIFAQAQKIISNIQKNHTVIRRIIHFETKEVKSANDLTMLVHKTTAFLLELVNQHLKAANESLDYIYVCDDINEITKCMLNAFPCIKKSIASISNNINIKAICTDHESYKYIYEELFNSNFEASQILYKNGKRLQESFKEVLLPNNNASQLKPYGVYLISGGLGKVGLLCAKYLTDLYNATVILIGRRKLDENGQNDIEQISSQGNIKYFTCDITSYESVKNIILNLKNEKIDVNGIIHCAGITTEEQLPYVDFEEFCSVLKPKVLGIYNLDRATRNDKLDFFISFSSISAIIGDYCRGSYSVANKFLDEFTLYREKLVKKGLRFGHTISVNWPVWQDGGMDVVDEERIIYEEYLKQAKMPTTVALKVLENVLASNKSNLLVVYGEAQKIKELVMKNNSEKNVLLIDNDSDTSIEPVQENNYLDNIIIYVKSAISMVAGLKLDDIQSGVNLDSYGIDSIMILDLNKIMEKDFKNIPKTLFFEFRNIEGVAEYLCKNFKDDVQRLFGKTKNVNLENLVVENADQRCKKAEEVVIDKREEDIAIVGIDGRFPMADDVTQLWENLKNGRDCITEIPDERWDHGKIYSQNKEEKNKVYCKWGGFINGYKEFDADFFGISPSEARLIDPQERLFLETVYHVLEDAGYTKEQLADKKVGVYVGVMNSHYQILGAEELLKGHIIDARSSFASIANRISYYFDFKGPSIGLDTMCSSSLTAIHLACESINNRECDYAIAGGVNLIIHPNKYVFLSEQKFGSSDGHCRAFGKGGDGYVPAEAVGAILLKPLHKAVCDGDHIYAVIKGTSINHGGRTNGYTVPNPNAQSNLVYRTLKKAAINPESISYIEAHGTGTYLGDPIEVRSLSQAFEKFTSKKQFCVIGSIKANIGHAEAAAGIASLIKVLLQIKYGYIVPSILANETNDNINFEDSPFYLEKKLVPMKRYNNNPLRACISSFGAGGANAHIIVEEYLDDKNVMENNCESQIVVLSAHTKKSLQLYAKKLKEYISKCTEIKIDIFNDVKLKISEICKIEEQIEDYWDYSASKQDILLLQQYILNKYKIDLSMQQLSTFKDLEDSFRSSHENMEHCFEDHFSLENLAYTLQQGREEFEYRKAFVVDNFTSLLKCLDELNDNNYADRISYVNTYKKQECINDLVLQTMSKNEISEMWEKGFKVNWQLINKNKMFHRLSLPGYPYNRKTFWLSQNPIIRKDNLIFNCSISYMDSFEGGIAFIGEVDNDNRFVKEHIINEQLIVPGVIQLETVSQCFSTIVPADFSLAKVKWVAPLIISRKTSILIRLLRINEDTYQFSLQYMLENSEYLPVMMGEISTKHDNKEMLDLSNFSLQERQQYTDTYDKEQIYESFKHEGINYGPYFQKIESIKVINEKRIFAQLENRGEIENKYFLCEPSSLDAALQSTSAFTGHLGTGLLETNVPYSVDKVVKINNNKITFIFTEKVLLQFNVYLLDVDYRPSLILYGVEIRKSYQASETPQVSFYQYQWKKSEICKSTVEEKYAMVLTCPSSEFIAKQIKEKYKYVQYQLLDASVQIQDIVNILDNISPKIDVIYYFDEVRGISPVEQNDLRIFNLLKALIKTGYNERKLHLKFITFDTCHINDRLVENPVSGFVRGFLSSADREFGDWNINYVDISLKDAEKPDNIILIESLVDEYGTEERNEIAYYGGTRYIRTITNQFLSKRNTYLKKNGVYVILGGSGGIGYELSLFLAKRYQAKIVWIGRSELDLEKKCNIKEIEENGGEVFYYQGDGSSERSMKEVISKIKMKFGIINGLIHAAVAMNDTLIINMSKRQYEETIDSKMKSSLIITELLKNESLDFIVFFSSIQTFYGNIGQSNYAAGCTFQDTYSDYLQKQISIPVKVIDWGFWGEAGVVSSDKYHKLLAKQGIMPISTAEGIDAFNTIMTSDQVHVIVLKNGEKTIKTLQDTCKKRKLVCGKSINNKQYKELLSKDEVEESIMGILGDILETDDYSLNKEKRFVDYGLDSVSSLQFIEEINNKFNISVKTVSIFEYPNITLFCDFIFGQINSENKSITKFDLGKDSAINSEKILDMLARGEIEVEAAYNLIGEDYE</sequence>
<dbReference type="GO" id="GO:0005886">
    <property type="term" value="C:plasma membrane"/>
    <property type="evidence" value="ECO:0007669"/>
    <property type="project" value="TreeGrafter"/>
</dbReference>
<dbReference type="Gene3D" id="3.30.70.3290">
    <property type="match status" value="1"/>
</dbReference>
<dbReference type="InterPro" id="IPR054514">
    <property type="entry name" value="RhiE-like_linker"/>
</dbReference>
<dbReference type="FunFam" id="3.40.47.10:FF:000019">
    <property type="entry name" value="Polyketide synthase type I"/>
    <property type="match status" value="1"/>
</dbReference>
<feature type="active site" description="Proton donor; for dehydratase activity" evidence="9">
    <location>
        <position position="1100"/>
    </location>
</feature>
<dbReference type="Gene3D" id="1.10.1200.10">
    <property type="entry name" value="ACP-like"/>
    <property type="match status" value="2"/>
</dbReference>
<feature type="domain" description="Ketosynthase family 3 (KS3)" evidence="11">
    <location>
        <begin position="8"/>
        <end position="426"/>
    </location>
</feature>
<dbReference type="InterPro" id="IPR042104">
    <property type="entry name" value="PKS_dehydratase_sf"/>
</dbReference>
<feature type="domain" description="PKS/mFAS DH" evidence="12">
    <location>
        <begin position="2469"/>
        <end position="2745"/>
    </location>
</feature>
<keyword evidence="8" id="KW-0677">Repeat</keyword>
<dbReference type="InterPro" id="IPR049552">
    <property type="entry name" value="PKS_DH_N"/>
</dbReference>
<feature type="region of interest" description="C-terminal hotdog fold" evidence="9">
    <location>
        <begin position="2605"/>
        <end position="2745"/>
    </location>
</feature>
<dbReference type="InterPro" id="IPR050091">
    <property type="entry name" value="PKS_NRPS_Biosynth_Enz"/>
</dbReference>
<name>A0A7G5MVR5_9FIRM</name>
<evidence type="ECO:0000313" key="14">
    <source>
        <dbReference type="Proteomes" id="UP000515789"/>
    </source>
</evidence>
<dbReference type="Pfam" id="PF16197">
    <property type="entry name" value="KAsynt_C_assoc"/>
    <property type="match status" value="2"/>
</dbReference>
<accession>A0A7G5MVR5</accession>
<comment type="function">
    <text evidence="1">Involved in some intermediate steps for the synthesis of the antibiotic polyketide bacillaene which is involved in secondary metabolism.</text>
</comment>
<dbReference type="SUPFAM" id="SSF53901">
    <property type="entry name" value="Thiolase-like"/>
    <property type="match status" value="2"/>
</dbReference>
<dbReference type="InterPro" id="IPR016039">
    <property type="entry name" value="Thiolase-like"/>
</dbReference>
<feature type="domain" description="Carrier" evidence="10">
    <location>
        <begin position="3216"/>
        <end position="3293"/>
    </location>
</feature>
<dbReference type="Proteomes" id="UP000515789">
    <property type="component" value="Chromosome"/>
</dbReference>
<protein>
    <submittedName>
        <fullName evidence="13">SDR family NAD(P)-dependent oxidoreductase</fullName>
    </submittedName>
</protein>
<dbReference type="InterPro" id="IPR020841">
    <property type="entry name" value="PKS_Beta-ketoAc_synthase_dom"/>
</dbReference>
<dbReference type="InterPro" id="IPR009081">
    <property type="entry name" value="PP-bd_ACP"/>
</dbReference>
<dbReference type="InterPro" id="IPR014030">
    <property type="entry name" value="Ketoacyl_synth_N"/>
</dbReference>
<proteinExistence type="predicted"/>